<keyword evidence="5" id="KW-0732">Signal</keyword>
<evidence type="ECO:0000259" key="6">
    <source>
        <dbReference type="Pfam" id="PF07715"/>
    </source>
</evidence>
<dbReference type="PANTHER" id="PTHR40980">
    <property type="entry name" value="PLUG DOMAIN-CONTAINING PROTEIN"/>
    <property type="match status" value="1"/>
</dbReference>
<dbReference type="Pfam" id="PF07715">
    <property type="entry name" value="Plug"/>
    <property type="match status" value="1"/>
</dbReference>
<organism evidence="7 8">
    <name type="scientific">Shewanella intestini</name>
    <dbReference type="NCBI Taxonomy" id="2017544"/>
    <lineage>
        <taxon>Bacteria</taxon>
        <taxon>Pseudomonadati</taxon>
        <taxon>Pseudomonadota</taxon>
        <taxon>Gammaproteobacteria</taxon>
        <taxon>Alteromonadales</taxon>
        <taxon>Shewanellaceae</taxon>
        <taxon>Shewanella</taxon>
    </lineage>
</organism>
<protein>
    <submittedName>
        <fullName evidence="7">TonB-dependent receptor</fullName>
    </submittedName>
</protein>
<proteinExistence type="predicted"/>
<dbReference type="NCBIfam" id="TIGR01782">
    <property type="entry name" value="TonB-Xanth-Caul"/>
    <property type="match status" value="1"/>
</dbReference>
<evidence type="ECO:0000313" key="7">
    <source>
        <dbReference type="EMBL" id="MBR9726385.1"/>
    </source>
</evidence>
<feature type="chain" id="PRO_5045914066" evidence="5">
    <location>
        <begin position="39"/>
        <end position="1041"/>
    </location>
</feature>
<gene>
    <name evidence="7" type="ORF">G3R48_00040</name>
</gene>
<name>A0ABS5HZ38_9GAMM</name>
<dbReference type="Proteomes" id="UP000811844">
    <property type="component" value="Unassembled WGS sequence"/>
</dbReference>
<dbReference type="InterPro" id="IPR012910">
    <property type="entry name" value="Plug_dom"/>
</dbReference>
<evidence type="ECO:0000256" key="4">
    <source>
        <dbReference type="SAM" id="MobiDB-lite"/>
    </source>
</evidence>
<keyword evidence="2" id="KW-0472">Membrane</keyword>
<evidence type="ECO:0000256" key="5">
    <source>
        <dbReference type="SAM" id="SignalP"/>
    </source>
</evidence>
<keyword evidence="8" id="KW-1185">Reference proteome</keyword>
<evidence type="ECO:0000256" key="1">
    <source>
        <dbReference type="ARBA" id="ARBA00004442"/>
    </source>
</evidence>
<comment type="caution">
    <text evidence="7">The sequence shown here is derived from an EMBL/GenBank/DDBJ whole genome shotgun (WGS) entry which is preliminary data.</text>
</comment>
<dbReference type="Gene3D" id="2.170.130.10">
    <property type="entry name" value="TonB-dependent receptor, plug domain"/>
    <property type="match status" value="1"/>
</dbReference>
<evidence type="ECO:0000256" key="3">
    <source>
        <dbReference type="ARBA" id="ARBA00023237"/>
    </source>
</evidence>
<evidence type="ECO:0000313" key="8">
    <source>
        <dbReference type="Proteomes" id="UP000811844"/>
    </source>
</evidence>
<feature type="region of interest" description="Disordered" evidence="4">
    <location>
        <begin position="286"/>
        <end position="317"/>
    </location>
</feature>
<dbReference type="Gene3D" id="2.40.170.20">
    <property type="entry name" value="TonB-dependent receptor, beta-barrel domain"/>
    <property type="match status" value="1"/>
</dbReference>
<accession>A0ABS5HZ38</accession>
<feature type="domain" description="TonB-dependent receptor plug" evidence="6">
    <location>
        <begin position="97"/>
        <end position="191"/>
    </location>
</feature>
<dbReference type="SUPFAM" id="SSF56935">
    <property type="entry name" value="Porins"/>
    <property type="match status" value="1"/>
</dbReference>
<evidence type="ECO:0000256" key="2">
    <source>
        <dbReference type="ARBA" id="ARBA00023136"/>
    </source>
</evidence>
<dbReference type="RefSeq" id="WP_153661452.1">
    <property type="nucleotide sequence ID" value="NZ_JAAIKR010000001.1"/>
</dbReference>
<dbReference type="InterPro" id="IPR037066">
    <property type="entry name" value="Plug_dom_sf"/>
</dbReference>
<reference evidence="7 8" key="1">
    <citation type="submission" date="2020-02" db="EMBL/GenBank/DDBJ databases">
        <title>Shewanella WXL01 sp. nov., a marine bacterium isolated from green algae in Luhuitou Fringing Reef (Northern South China Sea).</title>
        <authorList>
            <person name="Wang X."/>
        </authorList>
    </citation>
    <scope>NUCLEOTIDE SEQUENCE [LARGE SCALE GENOMIC DNA]</scope>
    <source>
        <strain evidence="7 8">MCCC 1A01895</strain>
    </source>
</reference>
<dbReference type="InterPro" id="IPR036942">
    <property type="entry name" value="Beta-barrel_TonB_sf"/>
</dbReference>
<dbReference type="PANTHER" id="PTHR40980:SF4">
    <property type="entry name" value="TONB-DEPENDENT RECEPTOR-LIKE BETA-BARREL DOMAIN-CONTAINING PROTEIN"/>
    <property type="match status" value="1"/>
</dbReference>
<sequence>MKLNKISHALKTQGKRWQPQSALFFTALASLVTTNTFAAEPQSNTVSNADETAQVSNIENTQADIQPEMEVIKVAGLRGTLSRSADRKKHNTVVSDGIVAADFGDLPGLSMSDLIENISGASGHRLKGSQNEISIRGLGSYWGYATFNGRTITNAGPGRAVNFKKFPSELVESVEIYKSQQASFVEGGTSGTIEVKSLRPVDYGKDQTTIEATGIYNSYYEDVDGVSPWGSSFVLSTVQNFETDNAGSFGVTFGLTRTDSANPEENFGGSSQMGVCALRDAQGNALSDGGGDCTGGSSDQAVSAGRDGRDPTPTPESIAMFDQDSIFYVPNDAFWRTGEDDDTRTGMVAAFQWVPNSSWDINFDYEYSRLKYNEQRMELGLDSRRRLLSDHIIASDHTLLYAKGEARPQLNGESRSQQDDYDGFGFNIEHHLTDDLSMALDLSYSRSYRYRLRHRTKMRSDERYQYELDARGTNVPKLTFLDDNRNGVGDAGYDASQVFNANDINSFIHDGVAYQEYRRSHDERRDEIKAVNFDVNYALHNEYFSGIEAGIRYSEESLVDYKSNDVSVSPVTGLQRNGSWGTSRDDFDDDYPDLHEQLTNNIVAECLNDHQNNNLFDEEGGGSGEFVTYDAECFIGQMLGAVDGNTGFYDIGEREDGRSGNDVNVEEDILAGYVMANIDAQIGDLPVFGNVGVRVVKTDTHSDGWGDKVYITSNSDGTFAADINQSGEIEAVTLDSSYTEWLPSLNLTFVLTPEIYLRTSAYRAMSRFQMNAMASGVSYSICEDEDDTICDPNTNTDYSKVISNGSANGNHMKPYLSNNYDISFEWYPSDDATMSLALYYKDFKGGYVNTTETRDITVSLDGVDTIYPNVSHTVRQTADDSSVIKGFEINAQKHFTELPYPFDGLGAKVAYNRADSSFVSAEPGSPYIVDDANLFGFSPQVASASMYWEGDKTTVRLLYKYREEYFQPNNLPFPDRSNRYVQDASYLDFTASYKVTDYLSLSLKALNLLDEPQLMTRGNSTTIADYSRSGPKFFLGAKAKF</sequence>
<comment type="subcellular location">
    <subcellularLocation>
        <location evidence="1">Cell outer membrane</location>
    </subcellularLocation>
</comment>
<feature type="signal peptide" evidence="5">
    <location>
        <begin position="1"/>
        <end position="38"/>
    </location>
</feature>
<dbReference type="EMBL" id="JAAIKR010000001">
    <property type="protein sequence ID" value="MBR9726385.1"/>
    <property type="molecule type" value="Genomic_DNA"/>
</dbReference>
<dbReference type="InterPro" id="IPR010104">
    <property type="entry name" value="TonB_rcpt_bac"/>
</dbReference>
<keyword evidence="3" id="KW-0998">Cell outer membrane</keyword>
<keyword evidence="7" id="KW-0675">Receptor</keyword>